<dbReference type="GO" id="GO:0016020">
    <property type="term" value="C:membrane"/>
    <property type="evidence" value="ECO:0007669"/>
    <property type="project" value="UniProtKB-SubCell"/>
</dbReference>
<keyword evidence="2" id="KW-0812">Transmembrane</keyword>
<comment type="subcellular location">
    <subcellularLocation>
        <location evidence="2">Membrane</location>
        <topology evidence="2">Single-pass type II membrane protein</topology>
    </subcellularLocation>
</comment>
<evidence type="ECO:0000313" key="3">
    <source>
        <dbReference type="EMBL" id="KAJ0963802.1"/>
    </source>
</evidence>
<dbReference type="AlphaFoldDB" id="A0A9D5BZD4"/>
<dbReference type="InterPro" id="IPR004159">
    <property type="entry name" value="Put_SAM_MeTrfase"/>
</dbReference>
<keyword evidence="2" id="KW-0325">Glycoprotein</keyword>
<evidence type="ECO:0000256" key="2">
    <source>
        <dbReference type="RuleBase" id="RU366043"/>
    </source>
</evidence>
<dbReference type="Proteomes" id="UP001085076">
    <property type="component" value="Miscellaneous, Linkage group lg09"/>
</dbReference>
<keyword evidence="4" id="KW-1185">Reference proteome</keyword>
<dbReference type="GO" id="GO:0032259">
    <property type="term" value="P:methylation"/>
    <property type="evidence" value="ECO:0007669"/>
    <property type="project" value="UniProtKB-KW"/>
</dbReference>
<dbReference type="EC" id="2.1.1.-" evidence="2"/>
<keyword evidence="2" id="KW-0735">Signal-anchor</keyword>
<comment type="similarity">
    <text evidence="2">Belongs to the methyltransferase superfamily.</text>
</comment>
<evidence type="ECO:0000313" key="4">
    <source>
        <dbReference type="Proteomes" id="UP001085076"/>
    </source>
</evidence>
<protein>
    <recommendedName>
        <fullName evidence="2">Methyltransferase</fullName>
        <ecNumber evidence="2">2.1.1.-</ecNumber>
    </recommendedName>
</protein>
<keyword evidence="1 2" id="KW-0489">Methyltransferase</keyword>
<comment type="caution">
    <text evidence="3">The sequence shown here is derived from an EMBL/GenBank/DDBJ whole genome shotgun (WGS) entry which is preliminary data.</text>
</comment>
<reference evidence="3" key="2">
    <citation type="journal article" date="2022" name="Hortic Res">
        <title>The genome of Dioscorea zingiberensis sheds light on the biosynthesis, origin and evolution of the medicinally important diosgenin saponins.</title>
        <authorList>
            <person name="Li Y."/>
            <person name="Tan C."/>
            <person name="Li Z."/>
            <person name="Guo J."/>
            <person name="Li S."/>
            <person name="Chen X."/>
            <person name="Wang C."/>
            <person name="Dai X."/>
            <person name="Yang H."/>
            <person name="Song W."/>
            <person name="Hou L."/>
            <person name="Xu J."/>
            <person name="Tong Z."/>
            <person name="Xu A."/>
            <person name="Yuan X."/>
            <person name="Wang W."/>
            <person name="Yang Q."/>
            <person name="Chen L."/>
            <person name="Sun Z."/>
            <person name="Wang K."/>
            <person name="Pan B."/>
            <person name="Chen J."/>
            <person name="Bao Y."/>
            <person name="Liu F."/>
            <person name="Qi X."/>
            <person name="Gang D.R."/>
            <person name="Wen J."/>
            <person name="Li J."/>
        </authorList>
    </citation>
    <scope>NUCLEOTIDE SEQUENCE</scope>
    <source>
        <strain evidence="3">Dzin_1.0</strain>
    </source>
</reference>
<dbReference type="PANTHER" id="PTHR10108:SF1144">
    <property type="entry name" value="METHYLTRANSFERASE PMT10-RELATED"/>
    <property type="match status" value="1"/>
</dbReference>
<evidence type="ECO:0000256" key="1">
    <source>
        <dbReference type="ARBA" id="ARBA00022603"/>
    </source>
</evidence>
<accession>A0A9D5BZD4</accession>
<dbReference type="GO" id="GO:0008168">
    <property type="term" value="F:methyltransferase activity"/>
    <property type="evidence" value="ECO:0007669"/>
    <property type="project" value="UniProtKB-UniRule"/>
</dbReference>
<gene>
    <name evidence="3" type="ORF">J5N97_028924</name>
</gene>
<keyword evidence="2" id="KW-0808">Transferase</keyword>
<organism evidence="3 4">
    <name type="scientific">Dioscorea zingiberensis</name>
    <dbReference type="NCBI Taxonomy" id="325984"/>
    <lineage>
        <taxon>Eukaryota</taxon>
        <taxon>Viridiplantae</taxon>
        <taxon>Streptophyta</taxon>
        <taxon>Embryophyta</taxon>
        <taxon>Tracheophyta</taxon>
        <taxon>Spermatophyta</taxon>
        <taxon>Magnoliopsida</taxon>
        <taxon>Liliopsida</taxon>
        <taxon>Dioscoreales</taxon>
        <taxon>Dioscoreaceae</taxon>
        <taxon>Dioscorea</taxon>
    </lineage>
</organism>
<dbReference type="PANTHER" id="PTHR10108">
    <property type="entry name" value="SAM-DEPENDENT METHYLTRANSFERASE"/>
    <property type="match status" value="1"/>
</dbReference>
<name>A0A9D5BZD4_9LILI</name>
<proteinExistence type="inferred from homology"/>
<dbReference type="EMBL" id="JAGGNH010000009">
    <property type="protein sequence ID" value="KAJ0963802.1"/>
    <property type="molecule type" value="Genomic_DNA"/>
</dbReference>
<dbReference type="OrthoDB" id="2013972at2759"/>
<sequence>MLSWRCRRAFCIEISGSLIRCVNASDRYVNLKACITRLPENGYGVKITPWPARLHDPPDRLQDVQMDAYVSKKELFKAELRYWNDIIEGYVRVFHLDKMELWNVMDMRAGFGGFAVALNDLHIDCWVMNVGVTFSGQVASSAPAPPVEAVKVHYF</sequence>
<dbReference type="GO" id="GO:0005768">
    <property type="term" value="C:endosome"/>
    <property type="evidence" value="ECO:0007669"/>
    <property type="project" value="TreeGrafter"/>
</dbReference>
<dbReference type="Pfam" id="PF03141">
    <property type="entry name" value="Methyltransf_29"/>
    <property type="match status" value="1"/>
</dbReference>
<reference evidence="3" key="1">
    <citation type="submission" date="2021-03" db="EMBL/GenBank/DDBJ databases">
        <authorList>
            <person name="Li Z."/>
            <person name="Yang C."/>
        </authorList>
    </citation>
    <scope>NUCLEOTIDE SEQUENCE</scope>
    <source>
        <strain evidence="3">Dzin_1.0</strain>
        <tissue evidence="3">Leaf</tissue>
    </source>
</reference>
<dbReference type="GO" id="GO:0005802">
    <property type="term" value="C:trans-Golgi network"/>
    <property type="evidence" value="ECO:0007669"/>
    <property type="project" value="TreeGrafter"/>
</dbReference>